<keyword evidence="2" id="KW-1185">Reference proteome</keyword>
<dbReference type="AlphaFoldDB" id="A0A1Q9EA00"/>
<evidence type="ECO:0000313" key="1">
    <source>
        <dbReference type="EMBL" id="OLQ04243.1"/>
    </source>
</evidence>
<dbReference type="EMBL" id="LSRX01000215">
    <property type="protein sequence ID" value="OLQ04243.1"/>
    <property type="molecule type" value="Genomic_DNA"/>
</dbReference>
<gene>
    <name evidence="1" type="ORF">AK812_SmicGene12718</name>
</gene>
<organism evidence="1 2">
    <name type="scientific">Symbiodinium microadriaticum</name>
    <name type="common">Dinoflagellate</name>
    <name type="synonym">Zooxanthella microadriatica</name>
    <dbReference type="NCBI Taxonomy" id="2951"/>
    <lineage>
        <taxon>Eukaryota</taxon>
        <taxon>Sar</taxon>
        <taxon>Alveolata</taxon>
        <taxon>Dinophyceae</taxon>
        <taxon>Suessiales</taxon>
        <taxon>Symbiodiniaceae</taxon>
        <taxon>Symbiodinium</taxon>
    </lineage>
</organism>
<dbReference type="Proteomes" id="UP000186817">
    <property type="component" value="Unassembled WGS sequence"/>
</dbReference>
<reference evidence="1 2" key="1">
    <citation type="submission" date="2016-02" db="EMBL/GenBank/DDBJ databases">
        <title>Genome analysis of coral dinoflagellate symbionts highlights evolutionary adaptations to a symbiotic lifestyle.</title>
        <authorList>
            <person name="Aranda M."/>
            <person name="Li Y."/>
            <person name="Liew Y.J."/>
            <person name="Baumgarten S."/>
            <person name="Simakov O."/>
            <person name="Wilson M."/>
            <person name="Piel J."/>
            <person name="Ashoor H."/>
            <person name="Bougouffa S."/>
            <person name="Bajic V.B."/>
            <person name="Ryu T."/>
            <person name="Ravasi T."/>
            <person name="Bayer T."/>
            <person name="Micklem G."/>
            <person name="Kim H."/>
            <person name="Bhak J."/>
            <person name="Lajeunesse T.C."/>
            <person name="Voolstra C.R."/>
        </authorList>
    </citation>
    <scope>NUCLEOTIDE SEQUENCE [LARGE SCALE GENOMIC DNA]</scope>
    <source>
        <strain evidence="1 2">CCMP2467</strain>
    </source>
</reference>
<comment type="caution">
    <text evidence="1">The sequence shown here is derived from an EMBL/GenBank/DDBJ whole genome shotgun (WGS) entry which is preliminary data.</text>
</comment>
<proteinExistence type="predicted"/>
<accession>A0A1Q9EA00</accession>
<sequence length="73" mass="8263">MDGWLLTICLYGQLDIWTAGWMDGWMDGWMEGGMEGGMDTWTDGRAGVSNLNNQIKEMQQVKQRLGLGFGKYL</sequence>
<name>A0A1Q9EA00_SYMMI</name>
<evidence type="ECO:0000313" key="2">
    <source>
        <dbReference type="Proteomes" id="UP000186817"/>
    </source>
</evidence>
<protein>
    <submittedName>
        <fullName evidence="1">Uncharacterized protein</fullName>
    </submittedName>
</protein>